<accession>A0A5C4L245</accession>
<dbReference type="Proteomes" id="UP000306272">
    <property type="component" value="Unassembled WGS sequence"/>
</dbReference>
<dbReference type="EMBL" id="VDDB01000005">
    <property type="protein sequence ID" value="TNB98677.1"/>
    <property type="molecule type" value="Genomic_DNA"/>
</dbReference>
<evidence type="ECO:0000313" key="2">
    <source>
        <dbReference type="Proteomes" id="UP000306272"/>
    </source>
</evidence>
<comment type="caution">
    <text evidence="1">The sequence shown here is derived from an EMBL/GenBank/DDBJ whole genome shotgun (WGS) entry which is preliminary data.</text>
</comment>
<evidence type="ECO:0000313" key="1">
    <source>
        <dbReference type="EMBL" id="TNB98677.1"/>
    </source>
</evidence>
<keyword evidence="2" id="KW-1185">Reference proteome</keyword>
<sequence>MSLFQNARVSRAILTGSRSAVNLTHRKSVWERACSRRGRHIQHRYQRAHRLREQARSHRGDWRCYQ</sequence>
<gene>
    <name evidence="1" type="ORF">FHG55_06470</name>
</gene>
<proteinExistence type="predicted"/>
<protein>
    <submittedName>
        <fullName evidence="1">Uncharacterized protein</fullName>
    </submittedName>
</protein>
<dbReference type="AlphaFoldDB" id="A0A5C4L245"/>
<reference evidence="1" key="1">
    <citation type="submission" date="2019-06" db="EMBL/GenBank/DDBJ databases">
        <title>Pseudomonas-derived Butenolides : (Bio)synthesis of Styrolides.</title>
        <authorList>
            <person name="Klapper M."/>
            <person name="Chowdhury S."/>
            <person name="Stallforth P."/>
        </authorList>
    </citation>
    <scope>NUCLEOTIDE SEQUENCE [LARGE SCALE GENOMIC DNA]</scope>
    <source>
        <strain evidence="1">EC-S101</strain>
    </source>
</reference>
<name>A0A5C4L245_PSEJE</name>
<organism evidence="1 2">
    <name type="scientific">Pseudomonas jessenii</name>
    <dbReference type="NCBI Taxonomy" id="77298"/>
    <lineage>
        <taxon>Bacteria</taxon>
        <taxon>Pseudomonadati</taxon>
        <taxon>Pseudomonadota</taxon>
        <taxon>Gammaproteobacteria</taxon>
        <taxon>Pseudomonadales</taxon>
        <taxon>Pseudomonadaceae</taxon>
        <taxon>Pseudomonas</taxon>
    </lineage>
</organism>